<keyword evidence="1" id="KW-0472">Membrane</keyword>
<keyword evidence="1" id="KW-0812">Transmembrane</keyword>
<evidence type="ECO:0000313" key="3">
    <source>
        <dbReference type="Proteomes" id="UP000318509"/>
    </source>
</evidence>
<sequence>MTAAPNIERGIVGAPRNRAGSLTTSVAAGALLIFGVLALPVHANPGAALEPNDALTLVRQALAALEVTPPAVLVATSKVLKALFAQDTRGIDMARVQEAVQALGLNEPDAAAAQLIAALRPAPGGPGGVDMTLLVPAQPRFAGTPATYVLLMGAVLLLVAGGVITRR</sequence>
<reference evidence="2 3" key="1">
    <citation type="journal article" date="2019" name="Nat. Microbiol.">
        <title>Mediterranean grassland soil C-N compound turnover is dependent on rainfall and depth, and is mediated by genomically divergent microorganisms.</title>
        <authorList>
            <person name="Diamond S."/>
            <person name="Andeer P.F."/>
            <person name="Li Z."/>
            <person name="Crits-Christoph A."/>
            <person name="Burstein D."/>
            <person name="Anantharaman K."/>
            <person name="Lane K.R."/>
            <person name="Thomas B.C."/>
            <person name="Pan C."/>
            <person name="Northen T.R."/>
            <person name="Banfield J.F."/>
        </authorList>
    </citation>
    <scope>NUCLEOTIDE SEQUENCE [LARGE SCALE GENOMIC DNA]</scope>
    <source>
        <strain evidence="2">NP_3</strain>
    </source>
</reference>
<organism evidence="2 3">
    <name type="scientific">Candidatus Segetimicrobium genomatis</name>
    <dbReference type="NCBI Taxonomy" id="2569760"/>
    <lineage>
        <taxon>Bacteria</taxon>
        <taxon>Bacillati</taxon>
        <taxon>Candidatus Sysuimicrobiota</taxon>
        <taxon>Candidatus Sysuimicrobiia</taxon>
        <taxon>Candidatus Sysuimicrobiales</taxon>
        <taxon>Candidatus Segetimicrobiaceae</taxon>
        <taxon>Candidatus Segetimicrobium</taxon>
    </lineage>
</organism>
<dbReference type="Proteomes" id="UP000318509">
    <property type="component" value="Unassembled WGS sequence"/>
</dbReference>
<feature type="transmembrane region" description="Helical" evidence="1">
    <location>
        <begin position="146"/>
        <end position="165"/>
    </location>
</feature>
<accession>A0A537JTV5</accession>
<gene>
    <name evidence="2" type="ORF">E6H00_17640</name>
</gene>
<keyword evidence="1" id="KW-1133">Transmembrane helix</keyword>
<protein>
    <submittedName>
        <fullName evidence="2">Uncharacterized protein</fullName>
    </submittedName>
</protein>
<dbReference type="AlphaFoldDB" id="A0A537JTV5"/>
<dbReference type="EMBL" id="VBAK01000186">
    <property type="protein sequence ID" value="TMI86712.1"/>
    <property type="molecule type" value="Genomic_DNA"/>
</dbReference>
<feature type="transmembrane region" description="Helical" evidence="1">
    <location>
        <begin position="21"/>
        <end position="43"/>
    </location>
</feature>
<evidence type="ECO:0000256" key="1">
    <source>
        <dbReference type="SAM" id="Phobius"/>
    </source>
</evidence>
<evidence type="ECO:0000313" key="2">
    <source>
        <dbReference type="EMBL" id="TMI86712.1"/>
    </source>
</evidence>
<proteinExistence type="predicted"/>
<comment type="caution">
    <text evidence="2">The sequence shown here is derived from an EMBL/GenBank/DDBJ whole genome shotgun (WGS) entry which is preliminary data.</text>
</comment>
<name>A0A537JTV5_9BACT</name>